<organism evidence="2">
    <name type="scientific">Sesamum latifolium</name>
    <dbReference type="NCBI Taxonomy" id="2727402"/>
    <lineage>
        <taxon>Eukaryota</taxon>
        <taxon>Viridiplantae</taxon>
        <taxon>Streptophyta</taxon>
        <taxon>Embryophyta</taxon>
        <taxon>Tracheophyta</taxon>
        <taxon>Spermatophyta</taxon>
        <taxon>Magnoliopsida</taxon>
        <taxon>eudicotyledons</taxon>
        <taxon>Gunneridae</taxon>
        <taxon>Pentapetalae</taxon>
        <taxon>asterids</taxon>
        <taxon>lamiids</taxon>
        <taxon>Lamiales</taxon>
        <taxon>Pedaliaceae</taxon>
        <taxon>Sesamum</taxon>
    </lineage>
</organism>
<evidence type="ECO:0000313" key="2">
    <source>
        <dbReference type="EMBL" id="KAL0460240.1"/>
    </source>
</evidence>
<dbReference type="InterPro" id="IPR004843">
    <property type="entry name" value="Calcineurin-like_PHP"/>
</dbReference>
<gene>
    <name evidence="2" type="ORF">Slati_0651200</name>
</gene>
<accession>A0AAW2Y3B5</accession>
<dbReference type="Pfam" id="PF00149">
    <property type="entry name" value="Metallophos"/>
    <property type="match status" value="1"/>
</dbReference>
<dbReference type="PANTHER" id="PTHR47680:SF2">
    <property type="entry name" value="SHEWANELLA-LIKE PROTEIN PHOSPHATASE 2"/>
    <property type="match status" value="1"/>
</dbReference>
<reference evidence="2" key="1">
    <citation type="submission" date="2020-06" db="EMBL/GenBank/DDBJ databases">
        <authorList>
            <person name="Li T."/>
            <person name="Hu X."/>
            <person name="Zhang T."/>
            <person name="Song X."/>
            <person name="Zhang H."/>
            <person name="Dai N."/>
            <person name="Sheng W."/>
            <person name="Hou X."/>
            <person name="Wei L."/>
        </authorList>
    </citation>
    <scope>NUCLEOTIDE SEQUENCE</scope>
    <source>
        <strain evidence="2">KEN1</strain>
        <tissue evidence="2">Leaf</tissue>
    </source>
</reference>
<dbReference type="PANTHER" id="PTHR47680">
    <property type="entry name" value="SHEWANELLA-LIKE PROTEIN PHOSPHATASE 2"/>
    <property type="match status" value="1"/>
</dbReference>
<protein>
    <submittedName>
        <fullName evidence="2">Shewanella-like protein phosphatase 2</fullName>
    </submittedName>
</protein>
<name>A0AAW2Y3B5_9LAMI</name>
<reference evidence="2" key="2">
    <citation type="journal article" date="2024" name="Plant">
        <title>Genomic evolution and insights into agronomic trait innovations of Sesamum species.</title>
        <authorList>
            <person name="Miao H."/>
            <person name="Wang L."/>
            <person name="Qu L."/>
            <person name="Liu H."/>
            <person name="Sun Y."/>
            <person name="Le M."/>
            <person name="Wang Q."/>
            <person name="Wei S."/>
            <person name="Zheng Y."/>
            <person name="Lin W."/>
            <person name="Duan Y."/>
            <person name="Cao H."/>
            <person name="Xiong S."/>
            <person name="Wang X."/>
            <person name="Wei L."/>
            <person name="Li C."/>
            <person name="Ma Q."/>
            <person name="Ju M."/>
            <person name="Zhao R."/>
            <person name="Li G."/>
            <person name="Mu C."/>
            <person name="Tian Q."/>
            <person name="Mei H."/>
            <person name="Zhang T."/>
            <person name="Gao T."/>
            <person name="Zhang H."/>
        </authorList>
    </citation>
    <scope>NUCLEOTIDE SEQUENCE</scope>
    <source>
        <strain evidence="2">KEN1</strain>
    </source>
</reference>
<evidence type="ECO:0000259" key="1">
    <source>
        <dbReference type="Pfam" id="PF00149"/>
    </source>
</evidence>
<proteinExistence type="predicted"/>
<dbReference type="InterPro" id="IPR029052">
    <property type="entry name" value="Metallo-depent_PP-like"/>
</dbReference>
<dbReference type="AlphaFoldDB" id="A0AAW2Y3B5"/>
<dbReference type="Gene3D" id="3.60.21.10">
    <property type="match status" value="1"/>
</dbReference>
<dbReference type="GO" id="GO:0016787">
    <property type="term" value="F:hydrolase activity"/>
    <property type="evidence" value="ECO:0007669"/>
    <property type="project" value="InterPro"/>
</dbReference>
<dbReference type="SUPFAM" id="SSF56300">
    <property type="entry name" value="Metallo-dependent phosphatases"/>
    <property type="match status" value="1"/>
</dbReference>
<comment type="caution">
    <text evidence="2">The sequence shown here is derived from an EMBL/GenBank/DDBJ whole genome shotgun (WGS) entry which is preliminary data.</text>
</comment>
<feature type="domain" description="Calcineurin-like phosphoesterase" evidence="1">
    <location>
        <begin position="68"/>
        <end position="325"/>
    </location>
</feature>
<sequence>MCCEGTDGGCAGEEVVLRHDKREWWGGEVREEFEWVKGGSGGLFLPPDPDPIKDPNSPLRTVFDQPRRLIAIGDLHGDLPKTKKALRLAGLIGPEDRWSGGSATVVQVGDIFDRGGDEIKLLYFFEKLKRQAAKDGGLVITLNGNHEIMNVDGDFRYVTPEGLREFENWGMWQCVGNSMKKRCDGMDENAVVKDLFDGVPDEFPRIKEFQNAARARFAALRPNGLIANRFLSKNQTVVVVGDSVFAHGGLLQKHILYGLERVNEEVRDWIRGVKEKVANQLVRGRNSIVWLRSFSHELAKDCDCSMLEHVLETIPGVKRMIMGHTIQSDGINAICGNRAIRVDVGMSKLCGDKFPEVLEINEHSELRVLTSNPLYFKGYEAPRLASNNDGLGSLIPEERARQVEVNA</sequence>
<dbReference type="EMBL" id="JACGWN010000002">
    <property type="protein sequence ID" value="KAL0460240.1"/>
    <property type="molecule type" value="Genomic_DNA"/>
</dbReference>